<organism evidence="3 4">
    <name type="scientific">Cavenderia fasciculata</name>
    <name type="common">Slime mold</name>
    <name type="synonym">Dictyostelium fasciculatum</name>
    <dbReference type="NCBI Taxonomy" id="261658"/>
    <lineage>
        <taxon>Eukaryota</taxon>
        <taxon>Amoebozoa</taxon>
        <taxon>Evosea</taxon>
        <taxon>Eumycetozoa</taxon>
        <taxon>Dictyostelia</taxon>
        <taxon>Acytosteliales</taxon>
        <taxon>Cavenderiaceae</taxon>
        <taxon>Cavenderia</taxon>
    </lineage>
</organism>
<gene>
    <name evidence="3" type="ORF">DFA_05034</name>
</gene>
<dbReference type="EMBL" id="GL883008">
    <property type="protein sequence ID" value="EGG22904.1"/>
    <property type="molecule type" value="Genomic_DNA"/>
</dbReference>
<sequence length="576" mass="67784">MNTNINNVNVKECNADVGGNDCSILEIHLNQRLILQLFKGDDNEGNGDDHLIIQNQIMSVILIDDDNGQPRKQLHLDTLHKLLKIIYQRGRNNDLSKTYPFLLNNNGNNNSNLFFDQILSTFEKNDHQQQKQYYLYYSILYKILQISSCINNNSNDNNNRQQQISKRIITILINNNNNNNINFYNHILSQCLNDDDDDDSHSSSSKVHNYIIIMKLIKIVVLVIHWYRDGENAKWRVVESIILFIKHLSIQFNSSSSSNNNQQQLFISKWYGKEEEDTPNNMISNILIKGQSTDIIITSRIYIVLLELIQSCLSLDDSQKGISLVLECLLCDLQNINIYFNIENQGRLFGDQLDIESIDTMKTLLSIYLLLDRILQNMDDDEDDNNNEDDRLRLLMVTNAIEPHKIFNYFIEKQCLYDHHMILDLLISTESTSFLDYFLRYLNYSIQNPESFYLKMDNNGDTSYDEEEVEDDDDYEDELDEIEDIEKYIEQKLQLIDQEKEEEKEEEKEYQDNYDDDEMDDYNHQLIYNCLRRLTLFIESSFNNHTFPYNPSILLKRLHSLLDLARDTESETTTTI</sequence>
<evidence type="ECO:0000313" key="4">
    <source>
        <dbReference type="Proteomes" id="UP000007797"/>
    </source>
</evidence>
<evidence type="ECO:0000256" key="1">
    <source>
        <dbReference type="SAM" id="MobiDB-lite"/>
    </source>
</evidence>
<dbReference type="Proteomes" id="UP000007797">
    <property type="component" value="Unassembled WGS sequence"/>
</dbReference>
<proteinExistence type="predicted"/>
<keyword evidence="4" id="KW-1185">Reference proteome</keyword>
<protein>
    <recommendedName>
        <fullName evidence="2">Protein Lines N-terminal domain-containing protein</fullName>
    </recommendedName>
</protein>
<dbReference type="GeneID" id="14875502"/>
<dbReference type="AlphaFoldDB" id="F4PN11"/>
<dbReference type="InterPro" id="IPR032794">
    <property type="entry name" value="LINES_N"/>
</dbReference>
<dbReference type="Pfam" id="PF14694">
    <property type="entry name" value="LINES_N"/>
    <property type="match status" value="1"/>
</dbReference>
<dbReference type="PANTHER" id="PTHR16057:SF1">
    <property type="entry name" value="PROTEIN LINES HOMOLOG 1"/>
    <property type="match status" value="1"/>
</dbReference>
<evidence type="ECO:0000259" key="2">
    <source>
        <dbReference type="Pfam" id="PF14694"/>
    </source>
</evidence>
<evidence type="ECO:0000313" key="3">
    <source>
        <dbReference type="EMBL" id="EGG22904.1"/>
    </source>
</evidence>
<dbReference type="InterPro" id="IPR024875">
    <property type="entry name" value="Protein_Lines"/>
</dbReference>
<accession>F4PN11</accession>
<feature type="domain" description="Protein Lines N-terminal" evidence="2">
    <location>
        <begin position="347"/>
        <end position="452"/>
    </location>
</feature>
<feature type="region of interest" description="Disordered" evidence="1">
    <location>
        <begin position="496"/>
        <end position="517"/>
    </location>
</feature>
<dbReference type="PANTHER" id="PTHR16057">
    <property type="entry name" value="WINS1, 2 PROTEIN"/>
    <property type="match status" value="1"/>
</dbReference>
<feature type="compositionally biased region" description="Acidic residues" evidence="1">
    <location>
        <begin position="499"/>
        <end position="517"/>
    </location>
</feature>
<reference evidence="4" key="1">
    <citation type="journal article" date="2011" name="Genome Res.">
        <title>Phylogeny-wide analysis of social amoeba genomes highlights ancient origins for complex intercellular communication.</title>
        <authorList>
            <person name="Heidel A.J."/>
            <person name="Lawal H.M."/>
            <person name="Felder M."/>
            <person name="Schilde C."/>
            <person name="Helps N.R."/>
            <person name="Tunggal B."/>
            <person name="Rivero F."/>
            <person name="John U."/>
            <person name="Schleicher M."/>
            <person name="Eichinger L."/>
            <person name="Platzer M."/>
            <person name="Noegel A.A."/>
            <person name="Schaap P."/>
            <person name="Gloeckner G."/>
        </authorList>
    </citation>
    <scope>NUCLEOTIDE SEQUENCE [LARGE SCALE GENOMIC DNA]</scope>
    <source>
        <strain evidence="4">SH3</strain>
    </source>
</reference>
<dbReference type="RefSeq" id="XP_004360755.1">
    <property type="nucleotide sequence ID" value="XM_004360698.1"/>
</dbReference>
<dbReference type="KEGG" id="dfa:DFA_05034"/>
<dbReference type="OrthoDB" id="8251209at2759"/>
<name>F4PN11_CACFS</name>